<feature type="region of interest" description="Disordered" evidence="2">
    <location>
        <begin position="377"/>
        <end position="505"/>
    </location>
</feature>
<dbReference type="AlphaFoldDB" id="A0A084G732"/>
<evidence type="ECO:0000313" key="3">
    <source>
        <dbReference type="EMBL" id="KEZ43144.1"/>
    </source>
</evidence>
<feature type="coiled-coil region" evidence="1">
    <location>
        <begin position="158"/>
        <end position="247"/>
    </location>
</feature>
<protein>
    <submittedName>
        <fullName evidence="3">Uncharacterized protein</fullName>
    </submittedName>
</protein>
<evidence type="ECO:0000256" key="1">
    <source>
        <dbReference type="SAM" id="Coils"/>
    </source>
</evidence>
<feature type="region of interest" description="Disordered" evidence="2">
    <location>
        <begin position="90"/>
        <end position="117"/>
    </location>
</feature>
<organism evidence="3 4">
    <name type="scientific">Pseudallescheria apiosperma</name>
    <name type="common">Scedosporium apiospermum</name>
    <dbReference type="NCBI Taxonomy" id="563466"/>
    <lineage>
        <taxon>Eukaryota</taxon>
        <taxon>Fungi</taxon>
        <taxon>Dikarya</taxon>
        <taxon>Ascomycota</taxon>
        <taxon>Pezizomycotina</taxon>
        <taxon>Sordariomycetes</taxon>
        <taxon>Hypocreomycetidae</taxon>
        <taxon>Microascales</taxon>
        <taxon>Microascaceae</taxon>
        <taxon>Scedosporium</taxon>
    </lineage>
</organism>
<comment type="caution">
    <text evidence="3">The sequence shown here is derived from an EMBL/GenBank/DDBJ whole genome shotgun (WGS) entry which is preliminary data.</text>
</comment>
<sequence>MERLTCKCAQCKANLGQFINLWTKVGKSYYSPIIDAAETRGISAKGQTRSGEQNTLVEGCHQSTMYLKITLTTSHGKKVEPVIKRTLKLKGVGSSHDRDSSSSVPPPPFNSGFTPSGHQQFDAVDLTNLQTLVDIQRADINRIDAAGCQIVSAFDSSVDRIEREVKKLHDTMLHLRRDLDGNREDISSLKNDIDEMKRDIRSTSAETMRLTATVQELRQSVPSKETVARLEDQLHAATATIADLSQSSLDRAAETANLRRELSLAKTELHRMRDGEKGLKKAIEDVKKASRDSLALTNGNFAREMADLHSEVRLLRQEVNQRPPPQQSSPQNNFSAKELDILTSNIAKIGNRASQIETLQMEFQLFKSRLQRVEASIKAKAAPPESRRTSTNLSALSIFPDDGDEDGSIGSLQNVSTPSSPVPTRRKRNVTAREQLGDHDTTPSKRPAFSSDFSNVDAPDYSALTEWPTTSPLENGGPSGAAKNGNRTRPQTRSRGRPRKPLASS</sequence>
<dbReference type="HOGENOM" id="CLU_041705_1_0_1"/>
<dbReference type="EMBL" id="JOWA01000096">
    <property type="protein sequence ID" value="KEZ43144.1"/>
    <property type="molecule type" value="Genomic_DNA"/>
</dbReference>
<dbReference type="VEuPathDB" id="FungiDB:SAPIO_CDS5037"/>
<dbReference type="Gene3D" id="1.10.287.1490">
    <property type="match status" value="1"/>
</dbReference>
<dbReference type="KEGG" id="sapo:SAPIO_CDS5037"/>
<keyword evidence="1" id="KW-0175">Coiled coil</keyword>
<gene>
    <name evidence="3" type="ORF">SAPIO_CDS5037</name>
</gene>
<evidence type="ECO:0000256" key="2">
    <source>
        <dbReference type="SAM" id="MobiDB-lite"/>
    </source>
</evidence>
<evidence type="ECO:0000313" key="4">
    <source>
        <dbReference type="Proteomes" id="UP000028545"/>
    </source>
</evidence>
<proteinExistence type="predicted"/>
<name>A0A084G732_PSEDA</name>
<dbReference type="RefSeq" id="XP_016642943.1">
    <property type="nucleotide sequence ID" value="XM_016787441.1"/>
</dbReference>
<dbReference type="GeneID" id="27724109"/>
<feature type="compositionally biased region" description="Polar residues" evidence="2">
    <location>
        <begin position="410"/>
        <end position="419"/>
    </location>
</feature>
<dbReference type="OrthoDB" id="5396360at2759"/>
<dbReference type="Proteomes" id="UP000028545">
    <property type="component" value="Unassembled WGS sequence"/>
</dbReference>
<reference evidence="3 4" key="1">
    <citation type="journal article" date="2014" name="Genome Announc.">
        <title>Draft genome sequence of the pathogenic fungus Scedosporium apiospermum.</title>
        <authorList>
            <person name="Vandeputte P."/>
            <person name="Ghamrawi S."/>
            <person name="Rechenmann M."/>
            <person name="Iltis A."/>
            <person name="Giraud S."/>
            <person name="Fleury M."/>
            <person name="Thornton C."/>
            <person name="Delhaes L."/>
            <person name="Meyer W."/>
            <person name="Papon N."/>
            <person name="Bouchara J.P."/>
        </authorList>
    </citation>
    <scope>NUCLEOTIDE SEQUENCE [LARGE SCALE GENOMIC DNA]</scope>
    <source>
        <strain evidence="3 4">IHEM 14462</strain>
    </source>
</reference>
<dbReference type="OMA" id="DRFDIMQ"/>
<keyword evidence="4" id="KW-1185">Reference proteome</keyword>
<feature type="compositionally biased region" description="Basic residues" evidence="2">
    <location>
        <begin position="490"/>
        <end position="505"/>
    </location>
</feature>
<accession>A0A084G732</accession>